<dbReference type="Proteomes" id="UP001501207">
    <property type="component" value="Unassembled WGS sequence"/>
</dbReference>
<dbReference type="Pfam" id="PF06439">
    <property type="entry name" value="3keto-disac_hyd"/>
    <property type="match status" value="1"/>
</dbReference>
<comment type="caution">
    <text evidence="4">The sequence shown here is derived from an EMBL/GenBank/DDBJ whole genome shotgun (WGS) entry which is preliminary data.</text>
</comment>
<keyword evidence="2" id="KW-0732">Signal</keyword>
<feature type="compositionally biased region" description="Low complexity" evidence="1">
    <location>
        <begin position="33"/>
        <end position="51"/>
    </location>
</feature>
<feature type="chain" id="PRO_5046965702" evidence="2">
    <location>
        <begin position="19"/>
        <end position="261"/>
    </location>
</feature>
<feature type="compositionally biased region" description="Polar residues" evidence="1">
    <location>
        <begin position="21"/>
        <end position="32"/>
    </location>
</feature>
<feature type="domain" description="3-keto-alpha-glucoside-1,2-lyase/3-keto-2-hydroxy-glucal hydratase" evidence="3">
    <location>
        <begin position="62"/>
        <end position="259"/>
    </location>
</feature>
<evidence type="ECO:0000313" key="5">
    <source>
        <dbReference type="Proteomes" id="UP001501207"/>
    </source>
</evidence>
<dbReference type="PROSITE" id="PS51257">
    <property type="entry name" value="PROKAR_LIPOPROTEIN"/>
    <property type="match status" value="1"/>
</dbReference>
<organism evidence="4 5">
    <name type="scientific">Compostibacter hankyongensis</name>
    <dbReference type="NCBI Taxonomy" id="1007089"/>
    <lineage>
        <taxon>Bacteria</taxon>
        <taxon>Pseudomonadati</taxon>
        <taxon>Bacteroidota</taxon>
        <taxon>Chitinophagia</taxon>
        <taxon>Chitinophagales</taxon>
        <taxon>Chitinophagaceae</taxon>
        <taxon>Compostibacter</taxon>
    </lineage>
</organism>
<dbReference type="InterPro" id="IPR010496">
    <property type="entry name" value="AL/BT2_dom"/>
</dbReference>
<dbReference type="RefSeq" id="WP_344979947.1">
    <property type="nucleotide sequence ID" value="NZ_BAABFN010000006.1"/>
</dbReference>
<dbReference type="Gene3D" id="2.60.120.560">
    <property type="entry name" value="Exo-inulinase, domain 1"/>
    <property type="match status" value="1"/>
</dbReference>
<proteinExistence type="predicted"/>
<evidence type="ECO:0000259" key="3">
    <source>
        <dbReference type="Pfam" id="PF06439"/>
    </source>
</evidence>
<reference evidence="5" key="1">
    <citation type="journal article" date="2019" name="Int. J. Syst. Evol. Microbiol.">
        <title>The Global Catalogue of Microorganisms (GCM) 10K type strain sequencing project: providing services to taxonomists for standard genome sequencing and annotation.</title>
        <authorList>
            <consortium name="The Broad Institute Genomics Platform"/>
            <consortium name="The Broad Institute Genome Sequencing Center for Infectious Disease"/>
            <person name="Wu L."/>
            <person name="Ma J."/>
        </authorList>
    </citation>
    <scope>NUCLEOTIDE SEQUENCE [LARGE SCALE GENOMIC DNA]</scope>
    <source>
        <strain evidence="5">JCM 17664</strain>
    </source>
</reference>
<feature type="signal peptide" evidence="2">
    <location>
        <begin position="1"/>
        <end position="18"/>
    </location>
</feature>
<feature type="region of interest" description="Disordered" evidence="1">
    <location>
        <begin position="21"/>
        <end position="55"/>
    </location>
</feature>
<dbReference type="EMBL" id="BAABFN010000006">
    <property type="protein sequence ID" value="GAA4314749.1"/>
    <property type="molecule type" value="Genomic_DNA"/>
</dbReference>
<sequence>MQKKTLFIALLLTGGALASCQPGSGSASGNGDDTTAQAAGDASAASAAAGQNQLSDQEKSDGWQLLFNGQNLDGWRGYKNGATTAWEAMNGTLHCDGHKKDAPAVDLITNDEYQSFELSLAWKISPASNSGIMFHVNEKYPTSSVSGPEFQIIDDEGWPGKLEDWQHTGCNYAMQLPTSRPVKAVGEWNTTRIVVNGAHVEHWLNGEKILEYEMWSPEWEKQKASGKWKDHPEYGMSKSGHIALQYHGGDVWFRDIKLKKL</sequence>
<accession>A0ABP8G0V4</accession>
<protein>
    <submittedName>
        <fullName evidence="4">DUF1080 domain-containing protein</fullName>
    </submittedName>
</protein>
<evidence type="ECO:0000313" key="4">
    <source>
        <dbReference type="EMBL" id="GAA4314749.1"/>
    </source>
</evidence>
<evidence type="ECO:0000256" key="2">
    <source>
        <dbReference type="SAM" id="SignalP"/>
    </source>
</evidence>
<keyword evidence="5" id="KW-1185">Reference proteome</keyword>
<evidence type="ECO:0000256" key="1">
    <source>
        <dbReference type="SAM" id="MobiDB-lite"/>
    </source>
</evidence>
<name>A0ABP8G0V4_9BACT</name>
<gene>
    <name evidence="4" type="ORF">GCM10023143_25730</name>
</gene>